<evidence type="ECO:0000256" key="2">
    <source>
        <dbReference type="ARBA" id="ARBA00022622"/>
    </source>
</evidence>
<feature type="chain" id="PRO_5033289719" evidence="9">
    <location>
        <begin position="22"/>
        <end position="132"/>
    </location>
</feature>
<evidence type="ECO:0000256" key="4">
    <source>
        <dbReference type="ARBA" id="ARBA00022729"/>
    </source>
</evidence>
<reference evidence="10" key="1">
    <citation type="journal article" date="2016" name="Sci. Rep.">
        <title>Molecular characterization of firefly nuptial gifts: a multi-omics approach sheds light on postcopulatory sexual selection.</title>
        <authorList>
            <person name="Al-Wathiqui N."/>
            <person name="Fallon T.R."/>
            <person name="South A."/>
            <person name="Weng J.K."/>
            <person name="Lewis S.M."/>
        </authorList>
    </citation>
    <scope>NUCLEOTIDE SEQUENCE</scope>
</reference>
<dbReference type="PANTHER" id="PTHR33562:SF2">
    <property type="entry name" value="PROTEIN QUIVER"/>
    <property type="match status" value="1"/>
</dbReference>
<dbReference type="PANTHER" id="PTHR33562">
    <property type="entry name" value="ATILLA, ISOFORM B-RELATED-RELATED"/>
    <property type="match status" value="1"/>
</dbReference>
<evidence type="ECO:0000256" key="1">
    <source>
        <dbReference type="ARBA" id="ARBA00004589"/>
    </source>
</evidence>
<keyword evidence="4 9" id="KW-0732">Signal</keyword>
<evidence type="ECO:0000256" key="8">
    <source>
        <dbReference type="ARBA" id="ARBA00023288"/>
    </source>
</evidence>
<evidence type="ECO:0000313" key="10">
    <source>
        <dbReference type="EMBL" id="JAV82401.1"/>
    </source>
</evidence>
<sequence length="132" mass="15241">MCSKYVLATLILSTLFYFGHSIKCWNCRSDIDPHCGSVFNNATLSIYDCNLDRPFEGKSTRCQIMKRKVDGVWIYFRNCAPPDDPKYDSYRAECSSSNAECFTCEGRDGCNASSQLRWSPWFMMCLLPLLRR</sequence>
<dbReference type="EMBL" id="VVIM01000009">
    <property type="protein sequence ID" value="KAB0794229.1"/>
    <property type="molecule type" value="Genomic_DNA"/>
</dbReference>
<dbReference type="GO" id="GO:0098552">
    <property type="term" value="C:side of membrane"/>
    <property type="evidence" value="ECO:0007669"/>
    <property type="project" value="UniProtKB-KW"/>
</dbReference>
<keyword evidence="3" id="KW-0812">Transmembrane</keyword>
<evidence type="ECO:0000256" key="7">
    <source>
        <dbReference type="ARBA" id="ARBA00023180"/>
    </source>
</evidence>
<evidence type="ECO:0000256" key="9">
    <source>
        <dbReference type="SAM" id="SignalP"/>
    </source>
</evidence>
<keyword evidence="5" id="KW-1133">Transmembrane helix</keyword>
<dbReference type="EMBL" id="GEZM01036749">
    <property type="protein sequence ID" value="JAV82401.1"/>
    <property type="molecule type" value="Transcribed_RNA"/>
</dbReference>
<dbReference type="EMBL" id="VVIM01000009">
    <property type="protein sequence ID" value="KAB0794220.1"/>
    <property type="molecule type" value="Genomic_DNA"/>
</dbReference>
<evidence type="ECO:0000256" key="3">
    <source>
        <dbReference type="ARBA" id="ARBA00022692"/>
    </source>
</evidence>
<keyword evidence="6" id="KW-0472">Membrane</keyword>
<keyword evidence="7" id="KW-0325">Glycoprotein</keyword>
<evidence type="ECO:0000256" key="6">
    <source>
        <dbReference type="ARBA" id="ARBA00023136"/>
    </source>
</evidence>
<dbReference type="OrthoDB" id="6420171at2759"/>
<dbReference type="GO" id="GO:0032222">
    <property type="term" value="P:regulation of synaptic transmission, cholinergic"/>
    <property type="evidence" value="ECO:0007669"/>
    <property type="project" value="InterPro"/>
</dbReference>
<evidence type="ECO:0000313" key="11">
    <source>
        <dbReference type="EMBL" id="KAB0794220.1"/>
    </source>
</evidence>
<keyword evidence="8" id="KW-0449">Lipoprotein</keyword>
<gene>
    <name evidence="11" type="ORF">PPYR_13840</name>
    <name evidence="12" type="ORF">PPYR_13849</name>
</gene>
<dbReference type="Proteomes" id="UP000327044">
    <property type="component" value="Unassembled WGS sequence"/>
</dbReference>
<dbReference type="GO" id="GO:0030431">
    <property type="term" value="P:sleep"/>
    <property type="evidence" value="ECO:0007669"/>
    <property type="project" value="InterPro"/>
</dbReference>
<comment type="subcellular location">
    <subcellularLocation>
        <location evidence="1">Membrane</location>
        <topology evidence="1">Lipid-anchor</topology>
        <topology evidence="1">GPI-anchor</topology>
    </subcellularLocation>
</comment>
<protein>
    <submittedName>
        <fullName evidence="10">Uncharacterized protein</fullName>
    </submittedName>
</protein>
<keyword evidence="2" id="KW-0336">GPI-anchor</keyword>
<name>A0A1Y1M9X8_PHOPY</name>
<reference evidence="11 13" key="2">
    <citation type="journal article" date="2018" name="Elife">
        <title>Firefly genomes illuminate parallel origins of bioluminescence in beetles.</title>
        <authorList>
            <person name="Fallon T.R."/>
            <person name="Lower S.E."/>
            <person name="Chang C.H."/>
            <person name="Bessho-Uehara M."/>
            <person name="Martin G.J."/>
            <person name="Bewick A.J."/>
            <person name="Behringer M."/>
            <person name="Debat H.J."/>
            <person name="Wong I."/>
            <person name="Day J.C."/>
            <person name="Suvorov A."/>
            <person name="Silva C.J."/>
            <person name="Stanger-Hall K.F."/>
            <person name="Hall D.W."/>
            <person name="Schmitz R.J."/>
            <person name="Nelson D.R."/>
            <person name="Lewis S.M."/>
            <person name="Shigenobu S."/>
            <person name="Bybee S.M."/>
            <person name="Larracuente A.M."/>
            <person name="Oba Y."/>
            <person name="Weng J.K."/>
        </authorList>
    </citation>
    <scope>NUCLEOTIDE SEQUENCE [LARGE SCALE GENOMIC DNA]</scope>
    <source>
        <strain evidence="11">1611_PpyrPB1</strain>
        <tissue evidence="11">Whole body</tissue>
    </source>
</reference>
<evidence type="ECO:0000313" key="13">
    <source>
        <dbReference type="Proteomes" id="UP000327044"/>
    </source>
</evidence>
<dbReference type="AlphaFoldDB" id="A0A1Y1M9X8"/>
<dbReference type="InterPro" id="IPR050975">
    <property type="entry name" value="Sleep_regulator"/>
</dbReference>
<evidence type="ECO:0000256" key="5">
    <source>
        <dbReference type="ARBA" id="ARBA00022989"/>
    </source>
</evidence>
<proteinExistence type="predicted"/>
<keyword evidence="13" id="KW-1185">Reference proteome</keyword>
<accession>A0A1Y1M9X8</accession>
<feature type="signal peptide" evidence="9">
    <location>
        <begin position="1"/>
        <end position="21"/>
    </location>
</feature>
<evidence type="ECO:0000313" key="12">
    <source>
        <dbReference type="EMBL" id="KAB0794229.1"/>
    </source>
</evidence>
<reference evidence="11" key="3">
    <citation type="submission" date="2019-08" db="EMBL/GenBank/DDBJ databases">
        <authorList>
            <consortium name="Photinus pyralis genome working group"/>
            <person name="Fallon T.R."/>
            <person name="Sander Lower S.E."/>
            <person name="Weng J.-K."/>
        </authorList>
    </citation>
    <scope>NUCLEOTIDE SEQUENCE</scope>
    <source>
        <strain evidence="11">1611_PpyrPB1</strain>
        <tissue evidence="11">Whole body</tissue>
    </source>
</reference>
<dbReference type="InParanoid" id="A0A1Y1M9X8"/>
<organism evidence="10">
    <name type="scientific">Photinus pyralis</name>
    <name type="common">Common eastern firefly</name>
    <name type="synonym">Lampyris pyralis</name>
    <dbReference type="NCBI Taxonomy" id="7054"/>
    <lineage>
        <taxon>Eukaryota</taxon>
        <taxon>Metazoa</taxon>
        <taxon>Ecdysozoa</taxon>
        <taxon>Arthropoda</taxon>
        <taxon>Hexapoda</taxon>
        <taxon>Insecta</taxon>
        <taxon>Pterygota</taxon>
        <taxon>Neoptera</taxon>
        <taxon>Endopterygota</taxon>
        <taxon>Coleoptera</taxon>
        <taxon>Polyphaga</taxon>
        <taxon>Elateriformia</taxon>
        <taxon>Elateroidea</taxon>
        <taxon>Lampyridae</taxon>
        <taxon>Lampyrinae</taxon>
        <taxon>Photinus</taxon>
    </lineage>
</organism>
<dbReference type="InterPro" id="IPR031424">
    <property type="entry name" value="QVR-like"/>
</dbReference>
<dbReference type="Pfam" id="PF17064">
    <property type="entry name" value="QVR"/>
    <property type="match status" value="1"/>
</dbReference>